<comment type="caution">
    <text evidence="1">The sequence shown here is derived from an EMBL/GenBank/DDBJ whole genome shotgun (WGS) entry which is preliminary data.</text>
</comment>
<gene>
    <name evidence="1" type="ORF">APLA_LOCUS11424</name>
</gene>
<name>A0A8S1AF92_ARCPL</name>
<evidence type="ECO:0000313" key="2">
    <source>
        <dbReference type="Proteomes" id="UP000494256"/>
    </source>
</evidence>
<dbReference type="Proteomes" id="UP000494256">
    <property type="component" value="Unassembled WGS sequence"/>
</dbReference>
<reference evidence="1 2" key="1">
    <citation type="submission" date="2020-04" db="EMBL/GenBank/DDBJ databases">
        <authorList>
            <person name="Wallbank WR R."/>
            <person name="Pardo Diaz C."/>
            <person name="Kozak K."/>
            <person name="Martin S."/>
            <person name="Jiggins C."/>
            <person name="Moest M."/>
            <person name="Warren A I."/>
            <person name="Byers J.R.P. K."/>
            <person name="Montejo-Kovacevich G."/>
            <person name="Yen C E."/>
        </authorList>
    </citation>
    <scope>NUCLEOTIDE SEQUENCE [LARGE SCALE GENOMIC DNA]</scope>
</reference>
<sequence>MKCNGCLKNVVNANCIKCSSQTCDKNFCSMCINVCNMSVEKKKNWRCPDCCAGKKKVGDNSSTPVRPADDNVTLRKKCNENPDDTLHVEVRQLTEEVRLLTREIASLKGRLENATSGLTSCQARLDELASTTASNDSRLKTLEGRDKEVKLLENKVIELQQEFSKKEWS</sequence>
<evidence type="ECO:0000313" key="1">
    <source>
        <dbReference type="EMBL" id="CAB3246216.1"/>
    </source>
</evidence>
<dbReference type="EMBL" id="CADEBD010000327">
    <property type="protein sequence ID" value="CAB3246216.1"/>
    <property type="molecule type" value="Genomic_DNA"/>
</dbReference>
<organism evidence="1 2">
    <name type="scientific">Arctia plantaginis</name>
    <name type="common">Wood tiger moth</name>
    <name type="synonym">Phalaena plantaginis</name>
    <dbReference type="NCBI Taxonomy" id="874455"/>
    <lineage>
        <taxon>Eukaryota</taxon>
        <taxon>Metazoa</taxon>
        <taxon>Ecdysozoa</taxon>
        <taxon>Arthropoda</taxon>
        <taxon>Hexapoda</taxon>
        <taxon>Insecta</taxon>
        <taxon>Pterygota</taxon>
        <taxon>Neoptera</taxon>
        <taxon>Endopterygota</taxon>
        <taxon>Lepidoptera</taxon>
        <taxon>Glossata</taxon>
        <taxon>Ditrysia</taxon>
        <taxon>Noctuoidea</taxon>
        <taxon>Erebidae</taxon>
        <taxon>Arctiinae</taxon>
        <taxon>Arctia</taxon>
    </lineage>
</organism>
<protein>
    <recommendedName>
        <fullName evidence="3">RING-type domain-containing protein</fullName>
    </recommendedName>
</protein>
<proteinExistence type="predicted"/>
<dbReference type="AlphaFoldDB" id="A0A8S1AF92"/>
<dbReference type="Gene3D" id="1.20.5.340">
    <property type="match status" value="1"/>
</dbReference>
<dbReference type="OrthoDB" id="427030at2759"/>
<evidence type="ECO:0008006" key="3">
    <source>
        <dbReference type="Google" id="ProtNLM"/>
    </source>
</evidence>
<accession>A0A8S1AF92</accession>